<evidence type="ECO:0000256" key="3">
    <source>
        <dbReference type="ARBA" id="ARBA00023163"/>
    </source>
</evidence>
<dbReference type="SUPFAM" id="SSF46785">
    <property type="entry name" value="Winged helix' DNA-binding domain"/>
    <property type="match status" value="1"/>
</dbReference>
<dbReference type="InterPro" id="IPR036390">
    <property type="entry name" value="WH_DNA-bd_sf"/>
</dbReference>
<comment type="caution">
    <text evidence="5">The sequence shown here is derived from an EMBL/GenBank/DDBJ whole genome shotgun (WGS) entry which is preliminary data.</text>
</comment>
<dbReference type="SUPFAM" id="SSF54909">
    <property type="entry name" value="Dimeric alpha+beta barrel"/>
    <property type="match status" value="1"/>
</dbReference>
<reference evidence="5 6" key="1">
    <citation type="submission" date="2021-03" db="EMBL/GenBank/DDBJ databases">
        <title>Genomic Encyclopedia of Type Strains, Phase IV (KMG-IV): sequencing the most valuable type-strain genomes for metagenomic binning, comparative biology and taxonomic classification.</title>
        <authorList>
            <person name="Goeker M."/>
        </authorList>
    </citation>
    <scope>NUCLEOTIDE SEQUENCE [LARGE SCALE GENOMIC DNA]</scope>
    <source>
        <strain evidence="5 6">DSM 21600</strain>
    </source>
</reference>
<dbReference type="Pfam" id="PF01037">
    <property type="entry name" value="AsnC_trans_reg"/>
    <property type="match status" value="1"/>
</dbReference>
<evidence type="ECO:0000256" key="1">
    <source>
        <dbReference type="ARBA" id="ARBA00023015"/>
    </source>
</evidence>
<dbReference type="CDD" id="cd00090">
    <property type="entry name" value="HTH_ARSR"/>
    <property type="match status" value="1"/>
</dbReference>
<dbReference type="PANTHER" id="PTHR30154">
    <property type="entry name" value="LEUCINE-RESPONSIVE REGULATORY PROTEIN"/>
    <property type="match status" value="1"/>
</dbReference>
<proteinExistence type="predicted"/>
<dbReference type="EMBL" id="JAGGJU010000002">
    <property type="protein sequence ID" value="MBP1849596.1"/>
    <property type="molecule type" value="Genomic_DNA"/>
</dbReference>
<feature type="domain" description="HTH asnC-type" evidence="4">
    <location>
        <begin position="1"/>
        <end position="62"/>
    </location>
</feature>
<dbReference type="Pfam" id="PF13412">
    <property type="entry name" value="HTH_24"/>
    <property type="match status" value="1"/>
</dbReference>
<keyword evidence="1" id="KW-0805">Transcription regulation</keyword>
<dbReference type="InterPro" id="IPR011008">
    <property type="entry name" value="Dimeric_a/b-barrel"/>
</dbReference>
<dbReference type="RefSeq" id="WP_209942797.1">
    <property type="nucleotide sequence ID" value="NZ_JAGGJU010000002.1"/>
</dbReference>
<keyword evidence="6" id="KW-1185">Reference proteome</keyword>
<accession>A0ABS4DV85</accession>
<dbReference type="InterPro" id="IPR019888">
    <property type="entry name" value="Tscrpt_reg_AsnC-like"/>
</dbReference>
<dbReference type="SMART" id="SM00344">
    <property type="entry name" value="HTH_ASNC"/>
    <property type="match status" value="1"/>
</dbReference>
<name>A0ABS4DV85_9HYPH</name>
<evidence type="ECO:0000313" key="5">
    <source>
        <dbReference type="EMBL" id="MBP1849596.1"/>
    </source>
</evidence>
<dbReference type="PROSITE" id="PS00519">
    <property type="entry name" value="HTH_ASNC_1"/>
    <property type="match status" value="1"/>
</dbReference>
<sequence length="154" mass="16892">MNSVDRKIIRLLETDARISFAELAEAVGLSKTPCWNRVKALEAAGLIRGYFAAIDPVKLGFGVEALVQVTIDPERFEAFERGVRAHPLVRRAHATTGEADYLLHIMAADMGALDTLLRLEISQLAGVRRTVTAMITREIKAENSMADAHQHAGL</sequence>
<evidence type="ECO:0000313" key="6">
    <source>
        <dbReference type="Proteomes" id="UP000759443"/>
    </source>
</evidence>
<dbReference type="Proteomes" id="UP000759443">
    <property type="component" value="Unassembled WGS sequence"/>
</dbReference>
<dbReference type="GO" id="GO:0003677">
    <property type="term" value="F:DNA binding"/>
    <property type="evidence" value="ECO:0007669"/>
    <property type="project" value="UniProtKB-KW"/>
</dbReference>
<dbReference type="InterPro" id="IPR000485">
    <property type="entry name" value="AsnC-type_HTH_dom"/>
</dbReference>
<dbReference type="InterPro" id="IPR011991">
    <property type="entry name" value="ArsR-like_HTH"/>
</dbReference>
<keyword evidence="2 5" id="KW-0238">DNA-binding</keyword>
<dbReference type="InterPro" id="IPR036388">
    <property type="entry name" value="WH-like_DNA-bd_sf"/>
</dbReference>
<protein>
    <submittedName>
        <fullName evidence="5">DNA-binding Lrp family transcriptional regulator</fullName>
    </submittedName>
</protein>
<dbReference type="InterPro" id="IPR019885">
    <property type="entry name" value="Tscrpt_reg_HTH_AsnC-type_CS"/>
</dbReference>
<gene>
    <name evidence="5" type="ORF">J2Z17_001017</name>
</gene>
<dbReference type="PANTHER" id="PTHR30154:SF34">
    <property type="entry name" value="TRANSCRIPTIONAL REGULATOR AZLB"/>
    <property type="match status" value="1"/>
</dbReference>
<evidence type="ECO:0000256" key="2">
    <source>
        <dbReference type="ARBA" id="ARBA00023125"/>
    </source>
</evidence>
<dbReference type="Gene3D" id="1.10.10.10">
    <property type="entry name" value="Winged helix-like DNA-binding domain superfamily/Winged helix DNA-binding domain"/>
    <property type="match status" value="1"/>
</dbReference>
<dbReference type="Gene3D" id="3.30.70.920">
    <property type="match status" value="1"/>
</dbReference>
<evidence type="ECO:0000259" key="4">
    <source>
        <dbReference type="PROSITE" id="PS50956"/>
    </source>
</evidence>
<dbReference type="PRINTS" id="PR00033">
    <property type="entry name" value="HTHASNC"/>
</dbReference>
<dbReference type="InterPro" id="IPR019887">
    <property type="entry name" value="Tscrpt_reg_AsnC/Lrp_C"/>
</dbReference>
<keyword evidence="3" id="KW-0804">Transcription</keyword>
<dbReference type="PROSITE" id="PS50956">
    <property type="entry name" value="HTH_ASNC_2"/>
    <property type="match status" value="1"/>
</dbReference>
<organism evidence="5 6">
    <name type="scientific">Rhizobium halophytocola</name>
    <dbReference type="NCBI Taxonomy" id="735519"/>
    <lineage>
        <taxon>Bacteria</taxon>
        <taxon>Pseudomonadati</taxon>
        <taxon>Pseudomonadota</taxon>
        <taxon>Alphaproteobacteria</taxon>
        <taxon>Hyphomicrobiales</taxon>
        <taxon>Rhizobiaceae</taxon>
        <taxon>Rhizobium/Agrobacterium group</taxon>
        <taxon>Rhizobium</taxon>
    </lineage>
</organism>